<dbReference type="InterPro" id="IPR042099">
    <property type="entry name" value="ANL_N_sf"/>
</dbReference>
<keyword evidence="3" id="KW-0812">Transmembrane</keyword>
<reference evidence="6 7" key="1">
    <citation type="submission" date="2019-09" db="EMBL/GenBank/DDBJ databases">
        <title>Bacillus ochoae sp. nov., Paenibacillus whitsoniae sp. nov., Paenibacillus spiritus sp. nov. Isolated from the Mars Exploration Rover during spacecraft assembly.</title>
        <authorList>
            <person name="Seuylemezian A."/>
            <person name="Vaishampayan P."/>
        </authorList>
    </citation>
    <scope>NUCLEOTIDE SEQUENCE [LARGE SCALE GENOMIC DNA]</scope>
    <source>
        <strain evidence="6 7">MER_111</strain>
    </source>
</reference>
<name>A0A5J5FVB3_9BACL</name>
<dbReference type="Gene3D" id="3.30.300.30">
    <property type="match status" value="1"/>
</dbReference>
<feature type="transmembrane region" description="Helical" evidence="3">
    <location>
        <begin position="75"/>
        <end position="95"/>
    </location>
</feature>
<dbReference type="Proteomes" id="UP000367750">
    <property type="component" value="Unassembled WGS sequence"/>
</dbReference>
<dbReference type="AlphaFoldDB" id="A0A5J5FVB3"/>
<evidence type="ECO:0000256" key="3">
    <source>
        <dbReference type="SAM" id="Phobius"/>
    </source>
</evidence>
<proteinExistence type="inferred from homology"/>
<evidence type="ECO:0000313" key="6">
    <source>
        <dbReference type="EMBL" id="KAA8997573.1"/>
    </source>
</evidence>
<dbReference type="GO" id="GO:0006631">
    <property type="term" value="P:fatty acid metabolic process"/>
    <property type="evidence" value="ECO:0007669"/>
    <property type="project" value="TreeGrafter"/>
</dbReference>
<sequence length="581" mass="64657">MRSTRRYNRNTIPALLYGRAVSFPKDTAYCYPEWGQSYSWSGLWRETRQLAKAFLGVGVQKGDRIALLMQGRMEMILGMFAAACIGAVAVPLNAYSRKDEVREYLRQTRPVLMMAGTEGHRIHYPSLLREIVDEAETAGEDPSWLPQRIVVVGVDAGENSFDCSGRFETYSQLMDRRTAVNDLDLDSACAEVRDEDPLILLYTSGTSGEPKGVLRSTRSFIGKEGFSAKTGRSGKFSAYLTDRIAKRFSVLNLLPLYHLGGFSAIFISLQTCCLRMVMLSHYNPVQALTAIEHERCTVLAGTPFMVQQMLASPKRAQFDLTSLRGITFTSAPMNRVLLDKVYRDSGLRLLFLMLSYGSSEAGIVATGICFVNKRPGALSHLLHRLLSRRSFLGGSIEPGEMELGDYSFGGKLEQGVEVKIDQRGEILIRSHKVMRYWKENPEQFTEDGWYRSGDYGKLGPGNLLMIGGRLNRIISRGGEKIAPAEIENALLRLPGVEDAFVLGVPDELYGEQVCACIVPCSEAKLSAVTVREELSVHLSAFKIPRHILFMTDFPMSPSGKVAASDIRRLVLEQMEEMAVHA</sequence>
<dbReference type="Pfam" id="PF00501">
    <property type="entry name" value="AMP-binding"/>
    <property type="match status" value="1"/>
</dbReference>
<dbReference type="CDD" id="cd04433">
    <property type="entry name" value="AFD_class_I"/>
    <property type="match status" value="1"/>
</dbReference>
<dbReference type="InterPro" id="IPR025110">
    <property type="entry name" value="AMP-bd_C"/>
</dbReference>
<keyword evidence="3" id="KW-1133">Transmembrane helix</keyword>
<dbReference type="InterPro" id="IPR020845">
    <property type="entry name" value="AMP-binding_CS"/>
</dbReference>
<feature type="domain" description="AMP-binding enzyme C-terminal" evidence="5">
    <location>
        <begin position="485"/>
        <end position="560"/>
    </location>
</feature>
<comment type="caution">
    <text evidence="6">The sequence shown here is derived from an EMBL/GenBank/DDBJ whole genome shotgun (WGS) entry which is preliminary data.</text>
</comment>
<evidence type="ECO:0000256" key="1">
    <source>
        <dbReference type="ARBA" id="ARBA00006432"/>
    </source>
</evidence>
<dbReference type="EMBL" id="VYKK01000029">
    <property type="protein sequence ID" value="KAA8997573.1"/>
    <property type="molecule type" value="Genomic_DNA"/>
</dbReference>
<dbReference type="InterPro" id="IPR000873">
    <property type="entry name" value="AMP-dep_synth/lig_dom"/>
</dbReference>
<evidence type="ECO:0000259" key="5">
    <source>
        <dbReference type="Pfam" id="PF13193"/>
    </source>
</evidence>
<dbReference type="GO" id="GO:0031956">
    <property type="term" value="F:medium-chain fatty acid-CoA ligase activity"/>
    <property type="evidence" value="ECO:0007669"/>
    <property type="project" value="TreeGrafter"/>
</dbReference>
<dbReference type="Gene3D" id="3.40.50.12780">
    <property type="entry name" value="N-terminal domain of ligase-like"/>
    <property type="match status" value="1"/>
</dbReference>
<evidence type="ECO:0000313" key="7">
    <source>
        <dbReference type="Proteomes" id="UP000367750"/>
    </source>
</evidence>
<dbReference type="Pfam" id="PF13193">
    <property type="entry name" value="AMP-binding_C"/>
    <property type="match status" value="1"/>
</dbReference>
<keyword evidence="3" id="KW-0472">Membrane</keyword>
<dbReference type="SUPFAM" id="SSF56801">
    <property type="entry name" value="Acetyl-CoA synthetase-like"/>
    <property type="match status" value="1"/>
</dbReference>
<dbReference type="PANTHER" id="PTHR43201">
    <property type="entry name" value="ACYL-COA SYNTHETASE"/>
    <property type="match status" value="1"/>
</dbReference>
<evidence type="ECO:0000256" key="2">
    <source>
        <dbReference type="ARBA" id="ARBA00022598"/>
    </source>
</evidence>
<dbReference type="PROSITE" id="PS00455">
    <property type="entry name" value="AMP_BINDING"/>
    <property type="match status" value="1"/>
</dbReference>
<feature type="domain" description="AMP-dependent synthetase/ligase" evidence="4">
    <location>
        <begin position="20"/>
        <end position="435"/>
    </location>
</feature>
<dbReference type="OrthoDB" id="9757771at2"/>
<evidence type="ECO:0000259" key="4">
    <source>
        <dbReference type="Pfam" id="PF00501"/>
    </source>
</evidence>
<keyword evidence="7" id="KW-1185">Reference proteome</keyword>
<dbReference type="InterPro" id="IPR045851">
    <property type="entry name" value="AMP-bd_C_sf"/>
</dbReference>
<comment type="similarity">
    <text evidence="1">Belongs to the ATP-dependent AMP-binding enzyme family.</text>
</comment>
<keyword evidence="2 6" id="KW-0436">Ligase</keyword>
<protein>
    <submittedName>
        <fullName evidence="6">Acyl--CoA ligase</fullName>
    </submittedName>
</protein>
<accession>A0A5J5FVB3</accession>
<dbReference type="PANTHER" id="PTHR43201:SF5">
    <property type="entry name" value="MEDIUM-CHAIN ACYL-COA LIGASE ACSF2, MITOCHONDRIAL"/>
    <property type="match status" value="1"/>
</dbReference>
<organism evidence="6 7">
    <name type="scientific">Paenibacillus spiritus</name>
    <dbReference type="NCBI Taxonomy" id="2496557"/>
    <lineage>
        <taxon>Bacteria</taxon>
        <taxon>Bacillati</taxon>
        <taxon>Bacillota</taxon>
        <taxon>Bacilli</taxon>
        <taxon>Bacillales</taxon>
        <taxon>Paenibacillaceae</taxon>
        <taxon>Paenibacillus</taxon>
    </lineage>
</organism>
<gene>
    <name evidence="6" type="ORF">F4V43_17585</name>
</gene>
<dbReference type="RefSeq" id="WP_150459572.1">
    <property type="nucleotide sequence ID" value="NZ_VYKK01000029.1"/>
</dbReference>